<sequence>MRDKQYTGDTAAIYSKKTSNNQEYVQLNIVGYNRYFSFSDWYWSYQRYGEDDTNDPNQYFNNVVKKNKWEYDNKKIHEISLEGIGSSNWVEFNDFDSQKNFPNYLKTVSLISSQENLKKQLRLTADEENKYKNYLERVKKKTLTNDEIKALMPWSDSFNEKSINSKLNLEKFDYIFLKDLWRYIESPMIQVSRVDAGIEIIDYIVNLENKTIKIKTYIVPEKFQTSGVVNQGISWANPPRTTSFLIPVEKGKISDFNMNEWNIVLTRSDI</sequence>
<gene>
    <name evidence="1" type="ORF">CJF60_02100</name>
</gene>
<dbReference type="Proteomes" id="UP000217033">
    <property type="component" value="Unassembled WGS sequence"/>
</dbReference>
<comment type="caution">
    <text evidence="1">The sequence shown here is derived from an EMBL/GenBank/DDBJ whole genome shotgun (WGS) entry which is preliminary data.</text>
</comment>
<organism evidence="1 2">
    <name type="scientific">Mycoplasmopsis agassizii</name>
    <dbReference type="NCBI Taxonomy" id="33922"/>
    <lineage>
        <taxon>Bacteria</taxon>
        <taxon>Bacillati</taxon>
        <taxon>Mycoplasmatota</taxon>
        <taxon>Mycoplasmoidales</taxon>
        <taxon>Metamycoplasmataceae</taxon>
        <taxon>Mycoplasmopsis</taxon>
    </lineage>
</organism>
<name>A0ABX4H6C8_9BACT</name>
<evidence type="ECO:0000313" key="1">
    <source>
        <dbReference type="EMBL" id="PAF55455.1"/>
    </source>
</evidence>
<keyword evidence="2" id="KW-1185">Reference proteome</keyword>
<dbReference type="EMBL" id="NQMN01000001">
    <property type="protein sequence ID" value="PAF55455.1"/>
    <property type="molecule type" value="Genomic_DNA"/>
</dbReference>
<proteinExistence type="predicted"/>
<protein>
    <submittedName>
        <fullName evidence="1">Uncharacterized protein</fullName>
    </submittedName>
</protein>
<accession>A0ABX4H6C8</accession>
<reference evidence="1" key="1">
    <citation type="submission" date="2017-08" db="EMBL/GenBank/DDBJ databases">
        <authorList>
            <person name="Alvarez-Ponce D."/>
            <person name="Weitzman C.L."/>
            <person name="Tillett R.L."/>
            <person name="Sandmeier F.C."/>
            <person name="Tracy C.R."/>
        </authorList>
    </citation>
    <scope>NUCLEOTIDE SEQUENCE [LARGE SCALE GENOMIC DNA]</scope>
    <source>
        <strain evidence="1">PS6</strain>
    </source>
</reference>
<evidence type="ECO:0000313" key="2">
    <source>
        <dbReference type="Proteomes" id="UP000217033"/>
    </source>
</evidence>
<dbReference type="RefSeq" id="WP_084232610.1">
    <property type="nucleotide sequence ID" value="NZ_FWXE01000010.1"/>
</dbReference>